<organism evidence="15 16">
    <name type="scientific">Hucho hucho</name>
    <name type="common">huchen</name>
    <dbReference type="NCBI Taxonomy" id="62062"/>
    <lineage>
        <taxon>Eukaryota</taxon>
        <taxon>Metazoa</taxon>
        <taxon>Chordata</taxon>
        <taxon>Craniata</taxon>
        <taxon>Vertebrata</taxon>
        <taxon>Euteleostomi</taxon>
        <taxon>Actinopterygii</taxon>
        <taxon>Neopterygii</taxon>
        <taxon>Teleostei</taxon>
        <taxon>Protacanthopterygii</taxon>
        <taxon>Salmoniformes</taxon>
        <taxon>Salmonidae</taxon>
        <taxon>Salmoninae</taxon>
        <taxon>Hucho</taxon>
    </lineage>
</organism>
<evidence type="ECO:0000256" key="6">
    <source>
        <dbReference type="ARBA" id="ARBA00022490"/>
    </source>
</evidence>
<reference evidence="15" key="2">
    <citation type="submission" date="2025-08" db="UniProtKB">
        <authorList>
            <consortium name="Ensembl"/>
        </authorList>
    </citation>
    <scope>IDENTIFICATION</scope>
</reference>
<dbReference type="GeneTree" id="ENSGT00940000154811"/>
<keyword evidence="5 11" id="KW-0728">SH3 domain</keyword>
<dbReference type="InterPro" id="IPR001452">
    <property type="entry name" value="SH3_domain"/>
</dbReference>
<feature type="compositionally biased region" description="Pro residues" evidence="12">
    <location>
        <begin position="367"/>
        <end position="376"/>
    </location>
</feature>
<dbReference type="SMART" id="SM00326">
    <property type="entry name" value="SH3"/>
    <property type="match status" value="1"/>
</dbReference>
<dbReference type="CDD" id="cd11971">
    <property type="entry name" value="SH3_Abi1"/>
    <property type="match status" value="1"/>
</dbReference>
<dbReference type="GO" id="GO:0035591">
    <property type="term" value="F:signaling adaptor activity"/>
    <property type="evidence" value="ECO:0007669"/>
    <property type="project" value="TreeGrafter"/>
</dbReference>
<sequence>MAELQMLLEEEIPAGKRALVESYQNLSRVAEYCENNYVQAQDKRKALEETKAYTTQSLASVAYQINALANNVLQLLDIQASQLRRMESSINHISQTVDIHKEKVARREIGILTTNKNTSRTHKIIAPGNMERPVRYIRKPIDYTLLDDVGHGVKQQGNNQPARGGGGVTLSRTNPPTQKPPSPPMAGRGTLGRNTSYKTLEPVKPPTVPNDYMTSPARLGSQHSPARTASLNQRPRTHSGSSGGSGGRENSGGSSISVPLAVPTPSPPSLGPAVAHQGPGLGPIPMAQFGTISRQVSRHNSTTSSASMVSATGTYRRAPSGSSHFSMSQQPHLNGGPAYPQNSVAVSKPLTGTVYLEVFPWSVTDDPAPPPPPPPEDVVMFDEPSPPPPPPPVDYQGDEEAAVVHYNDPYADGDPHWAPKAYAEKVVAIYDYSKDKEDELSFMEGSIIYIIKKNDDGWYEGVCNGVTGLFPGNYVESIMHYAD</sequence>
<dbReference type="PRINTS" id="PR00452">
    <property type="entry name" value="SH3DOMAIN"/>
</dbReference>
<dbReference type="InterPro" id="IPR036028">
    <property type="entry name" value="SH3-like_dom_sf"/>
</dbReference>
<dbReference type="PROSITE" id="PS50002">
    <property type="entry name" value="SH3"/>
    <property type="match status" value="1"/>
</dbReference>
<protein>
    <submittedName>
        <fullName evidence="15">Abl-interactor 1b</fullName>
    </submittedName>
</protein>
<evidence type="ECO:0000256" key="12">
    <source>
        <dbReference type="SAM" id="MobiDB-lite"/>
    </source>
</evidence>
<dbReference type="GO" id="GO:0017124">
    <property type="term" value="F:SH3 domain binding"/>
    <property type="evidence" value="ECO:0007669"/>
    <property type="project" value="TreeGrafter"/>
</dbReference>
<evidence type="ECO:0000313" key="15">
    <source>
        <dbReference type="Ensembl" id="ENSHHUP00000091058.1"/>
    </source>
</evidence>
<evidence type="ECO:0000256" key="7">
    <source>
        <dbReference type="ARBA" id="ARBA00022553"/>
    </source>
</evidence>
<dbReference type="STRING" id="62062.ENSHHUP00000091058"/>
<name>A0A4W5RXB0_9TELE</name>
<feature type="compositionally biased region" description="Polar residues" evidence="12">
    <location>
        <begin position="320"/>
        <end position="332"/>
    </location>
</feature>
<dbReference type="Ensembl" id="ENSHHUT00000093869.1">
    <property type="protein sequence ID" value="ENSHHUP00000091058.1"/>
    <property type="gene ID" value="ENSHHUG00000052544.1"/>
</dbReference>
<dbReference type="SUPFAM" id="SSF50044">
    <property type="entry name" value="SH3-domain"/>
    <property type="match status" value="1"/>
</dbReference>
<feature type="domain" description="T-SNARE coiled-coil homology" evidence="14">
    <location>
        <begin position="45"/>
        <end position="107"/>
    </location>
</feature>
<dbReference type="GO" id="GO:0030175">
    <property type="term" value="C:filopodium"/>
    <property type="evidence" value="ECO:0007669"/>
    <property type="project" value="UniProtKB-SubCell"/>
</dbReference>
<dbReference type="PANTHER" id="PTHR10460:SF2">
    <property type="entry name" value="ABL INTERACTOR 1"/>
    <property type="match status" value="1"/>
</dbReference>
<keyword evidence="7" id="KW-0597">Phosphoprotein</keyword>
<feature type="compositionally biased region" description="Gly residues" evidence="12">
    <location>
        <begin position="241"/>
        <end position="250"/>
    </location>
</feature>
<dbReference type="InterPro" id="IPR035725">
    <property type="entry name" value="Abi1_SH3"/>
</dbReference>
<dbReference type="Gene3D" id="2.30.30.40">
    <property type="entry name" value="SH3 Domains"/>
    <property type="match status" value="1"/>
</dbReference>
<reference evidence="16" key="1">
    <citation type="submission" date="2018-06" db="EMBL/GenBank/DDBJ databases">
        <title>Genome assembly of Danube salmon.</title>
        <authorList>
            <person name="Macqueen D.J."/>
            <person name="Gundappa M.K."/>
        </authorList>
    </citation>
    <scope>NUCLEOTIDE SEQUENCE [LARGE SCALE GENOMIC DNA]</scope>
</reference>
<comment type="subcellular location">
    <subcellularLocation>
        <location evidence="2">Cell projection</location>
        <location evidence="2">Filopodium</location>
    </subcellularLocation>
    <subcellularLocation>
        <location evidence="3">Cell projection</location>
        <location evidence="3">Lamellipodium</location>
    </subcellularLocation>
    <subcellularLocation>
        <location evidence="1">Cytoplasm</location>
        <location evidence="1">Cytoskeleton</location>
    </subcellularLocation>
</comment>
<keyword evidence="8" id="KW-0175">Coiled coil</keyword>
<dbReference type="GO" id="GO:0001764">
    <property type="term" value="P:neuron migration"/>
    <property type="evidence" value="ECO:0007669"/>
    <property type="project" value="TreeGrafter"/>
</dbReference>
<dbReference type="Gene3D" id="6.10.140.1620">
    <property type="match status" value="1"/>
</dbReference>
<dbReference type="AlphaFoldDB" id="A0A4W5RXB0"/>
<keyword evidence="10" id="KW-0966">Cell projection</keyword>
<keyword evidence="6" id="KW-0963">Cytoplasm</keyword>
<evidence type="ECO:0000256" key="11">
    <source>
        <dbReference type="PROSITE-ProRule" id="PRU00192"/>
    </source>
</evidence>
<evidence type="ECO:0000259" key="14">
    <source>
        <dbReference type="PROSITE" id="PS50192"/>
    </source>
</evidence>
<reference evidence="15" key="3">
    <citation type="submission" date="2025-09" db="UniProtKB">
        <authorList>
            <consortium name="Ensembl"/>
        </authorList>
    </citation>
    <scope>IDENTIFICATION</scope>
</reference>
<evidence type="ECO:0000256" key="9">
    <source>
        <dbReference type="ARBA" id="ARBA00023212"/>
    </source>
</evidence>
<feature type="region of interest" description="Disordered" evidence="12">
    <location>
        <begin position="365"/>
        <end position="390"/>
    </location>
</feature>
<evidence type="ECO:0000256" key="1">
    <source>
        <dbReference type="ARBA" id="ARBA00004245"/>
    </source>
</evidence>
<keyword evidence="9" id="KW-0206">Cytoskeleton</keyword>
<evidence type="ECO:0000256" key="5">
    <source>
        <dbReference type="ARBA" id="ARBA00022443"/>
    </source>
</evidence>
<dbReference type="InterPro" id="IPR028457">
    <property type="entry name" value="ABI"/>
</dbReference>
<dbReference type="PANTHER" id="PTHR10460">
    <property type="entry name" value="ABL INTERACTOR FAMILY MEMBER"/>
    <property type="match status" value="1"/>
</dbReference>
<accession>A0A4W5RXB0</accession>
<dbReference type="Proteomes" id="UP000314982">
    <property type="component" value="Unassembled WGS sequence"/>
</dbReference>
<dbReference type="PROSITE" id="PS50192">
    <property type="entry name" value="T_SNARE"/>
    <property type="match status" value="1"/>
</dbReference>
<evidence type="ECO:0000256" key="2">
    <source>
        <dbReference type="ARBA" id="ARBA00004486"/>
    </source>
</evidence>
<dbReference type="GO" id="GO:0031209">
    <property type="term" value="C:SCAR complex"/>
    <property type="evidence" value="ECO:0007669"/>
    <property type="project" value="TreeGrafter"/>
</dbReference>
<feature type="region of interest" description="Disordered" evidence="12">
    <location>
        <begin position="315"/>
        <end position="340"/>
    </location>
</feature>
<evidence type="ECO:0000256" key="10">
    <source>
        <dbReference type="ARBA" id="ARBA00023273"/>
    </source>
</evidence>
<evidence type="ECO:0000313" key="16">
    <source>
        <dbReference type="Proteomes" id="UP000314982"/>
    </source>
</evidence>
<evidence type="ECO:0000256" key="8">
    <source>
        <dbReference type="ARBA" id="ARBA00023054"/>
    </source>
</evidence>
<feature type="region of interest" description="Disordered" evidence="12">
    <location>
        <begin position="152"/>
        <end position="287"/>
    </location>
</feature>
<dbReference type="InterPro" id="IPR012849">
    <property type="entry name" value="Abl-interactor_HHR_dom"/>
</dbReference>
<feature type="domain" description="SH3" evidence="13">
    <location>
        <begin position="421"/>
        <end position="480"/>
    </location>
</feature>
<evidence type="ECO:0000259" key="13">
    <source>
        <dbReference type="PROSITE" id="PS50002"/>
    </source>
</evidence>
<feature type="compositionally biased region" description="Polar residues" evidence="12">
    <location>
        <begin position="221"/>
        <end position="234"/>
    </location>
</feature>
<keyword evidence="16" id="KW-1185">Reference proteome</keyword>
<comment type="similarity">
    <text evidence="4">Belongs to the ABI family.</text>
</comment>
<dbReference type="Pfam" id="PF00018">
    <property type="entry name" value="SH3_1"/>
    <property type="match status" value="1"/>
</dbReference>
<dbReference type="GO" id="GO:0030027">
    <property type="term" value="C:lamellipodium"/>
    <property type="evidence" value="ECO:0007669"/>
    <property type="project" value="UniProtKB-SubCell"/>
</dbReference>
<evidence type="ECO:0000256" key="3">
    <source>
        <dbReference type="ARBA" id="ARBA00004510"/>
    </source>
</evidence>
<dbReference type="Pfam" id="PF07815">
    <property type="entry name" value="Abi_HHR"/>
    <property type="match status" value="1"/>
</dbReference>
<evidence type="ECO:0000256" key="4">
    <source>
        <dbReference type="ARBA" id="ARBA00010020"/>
    </source>
</evidence>
<proteinExistence type="inferred from homology"/>
<dbReference type="FunFam" id="2.30.30.40:FF:000002">
    <property type="entry name" value="abl interactor 1 isoform X1"/>
    <property type="match status" value="1"/>
</dbReference>
<dbReference type="GO" id="GO:0005856">
    <property type="term" value="C:cytoskeleton"/>
    <property type="evidence" value="ECO:0007669"/>
    <property type="project" value="UniProtKB-SubCell"/>
</dbReference>
<dbReference type="InterPro" id="IPR000727">
    <property type="entry name" value="T_SNARE_dom"/>
</dbReference>